<keyword evidence="3" id="KW-1003">Cell membrane</keyword>
<dbReference type="InterPro" id="IPR035906">
    <property type="entry name" value="MetI-like_sf"/>
</dbReference>
<feature type="transmembrane region" description="Helical" evidence="7">
    <location>
        <begin position="101"/>
        <end position="120"/>
    </location>
</feature>
<reference evidence="9 10" key="1">
    <citation type="submission" date="2016-05" db="EMBL/GenBank/DDBJ databases">
        <title>Microbial solvent formation.</title>
        <authorList>
            <person name="Poehlein A."/>
            <person name="Montoya Solano J.D."/>
            <person name="Flitsch S."/>
            <person name="Krabben P."/>
            <person name="Duerre P."/>
            <person name="Daniel R."/>
        </authorList>
    </citation>
    <scope>NUCLEOTIDE SEQUENCE [LARGE SCALE GENOMIC DNA]</scope>
    <source>
        <strain evidence="9 10">L1-8</strain>
    </source>
</reference>
<feature type="transmembrane region" description="Helical" evidence="7">
    <location>
        <begin position="157"/>
        <end position="181"/>
    </location>
</feature>
<proteinExistence type="inferred from homology"/>
<evidence type="ECO:0000256" key="3">
    <source>
        <dbReference type="ARBA" id="ARBA00022475"/>
    </source>
</evidence>
<keyword evidence="4 7" id="KW-0812">Transmembrane</keyword>
<evidence type="ECO:0000256" key="7">
    <source>
        <dbReference type="RuleBase" id="RU363032"/>
    </source>
</evidence>
<comment type="similarity">
    <text evidence="7">Belongs to the binding-protein-dependent transport system permease family.</text>
</comment>
<comment type="caution">
    <text evidence="9">The sequence shown here is derived from an EMBL/GenBank/DDBJ whole genome shotgun (WGS) entry which is preliminary data.</text>
</comment>
<dbReference type="PANTHER" id="PTHR30151">
    <property type="entry name" value="ALKANE SULFONATE ABC TRANSPORTER-RELATED, MEMBRANE SUBUNIT"/>
    <property type="match status" value="1"/>
</dbReference>
<feature type="transmembrane region" description="Helical" evidence="7">
    <location>
        <begin position="202"/>
        <end position="235"/>
    </location>
</feature>
<dbReference type="Proteomes" id="UP000191154">
    <property type="component" value="Unassembled WGS sequence"/>
</dbReference>
<dbReference type="EMBL" id="LZYZ01000003">
    <property type="protein sequence ID" value="OOM13484.1"/>
    <property type="molecule type" value="Genomic_DNA"/>
</dbReference>
<gene>
    <name evidence="9" type="primary">ssuC_2</name>
    <name evidence="9" type="ORF">CLOSAC_15700</name>
</gene>
<evidence type="ECO:0000313" key="10">
    <source>
        <dbReference type="Proteomes" id="UP000191154"/>
    </source>
</evidence>
<evidence type="ECO:0000313" key="9">
    <source>
        <dbReference type="EMBL" id="OOM13484.1"/>
    </source>
</evidence>
<evidence type="ECO:0000256" key="2">
    <source>
        <dbReference type="ARBA" id="ARBA00022448"/>
    </source>
</evidence>
<dbReference type="GO" id="GO:0005886">
    <property type="term" value="C:plasma membrane"/>
    <property type="evidence" value="ECO:0007669"/>
    <property type="project" value="UniProtKB-SubCell"/>
</dbReference>
<keyword evidence="6 7" id="KW-0472">Membrane</keyword>
<feature type="transmembrane region" description="Helical" evidence="7">
    <location>
        <begin position="42"/>
        <end position="59"/>
    </location>
</feature>
<feature type="transmembrane region" description="Helical" evidence="7">
    <location>
        <begin position="255"/>
        <end position="276"/>
    </location>
</feature>
<evidence type="ECO:0000256" key="4">
    <source>
        <dbReference type="ARBA" id="ARBA00022692"/>
    </source>
</evidence>
<sequence>MSKEYEKYTKEIQQNNLKKKDNISEEHKRYLKKIKDSKRKIVIVRILILVIFIALWQVAADFKLIDPFLTSSPSRVIKSCISLYKDGSLFQNIEITCYETILGFSLGTILGVLIAVILWWCPSLSKVLDPYLVVLNALPKVALAPIIIFWIGNGIQAIIVVALLISVITTIINVLSGFNEIDQEKIMLMKTFRASKLQTLRYLIFPYSVPIFISALKINVGLSWVGVIMGEFLVAKKGLGFLIVYGGQVAQLDMVMMSIVILSIIAFVMYEIVAFIEKKLVKEKS</sequence>
<comment type="subcellular location">
    <subcellularLocation>
        <location evidence="1 7">Cell membrane</location>
        <topology evidence="1 7">Multi-pass membrane protein</topology>
    </subcellularLocation>
</comment>
<keyword evidence="5 7" id="KW-1133">Transmembrane helix</keyword>
<protein>
    <submittedName>
        <fullName evidence="9">Putative aliphatic sulfonates transport permease protein SsuC</fullName>
    </submittedName>
</protein>
<dbReference type="SUPFAM" id="SSF161098">
    <property type="entry name" value="MetI-like"/>
    <property type="match status" value="1"/>
</dbReference>
<dbReference type="PANTHER" id="PTHR30151:SF19">
    <property type="entry name" value="ABC TRANSPORTER PERMEASE"/>
    <property type="match status" value="1"/>
</dbReference>
<dbReference type="AlphaFoldDB" id="A0A1S8NAH0"/>
<organism evidence="9 10">
    <name type="scientific">Clostridium saccharobutylicum</name>
    <dbReference type="NCBI Taxonomy" id="169679"/>
    <lineage>
        <taxon>Bacteria</taxon>
        <taxon>Bacillati</taxon>
        <taxon>Bacillota</taxon>
        <taxon>Clostridia</taxon>
        <taxon>Eubacteriales</taxon>
        <taxon>Clostridiaceae</taxon>
        <taxon>Clostridium</taxon>
    </lineage>
</organism>
<name>A0A1S8NAH0_CLOSA</name>
<evidence type="ECO:0000256" key="6">
    <source>
        <dbReference type="ARBA" id="ARBA00023136"/>
    </source>
</evidence>
<keyword evidence="2 7" id="KW-0813">Transport</keyword>
<dbReference type="GO" id="GO:0055085">
    <property type="term" value="P:transmembrane transport"/>
    <property type="evidence" value="ECO:0007669"/>
    <property type="project" value="InterPro"/>
</dbReference>
<dbReference type="STRING" id="169679.CSACC_11960"/>
<dbReference type="Pfam" id="PF00528">
    <property type="entry name" value="BPD_transp_1"/>
    <property type="match status" value="1"/>
</dbReference>
<feature type="transmembrane region" description="Helical" evidence="7">
    <location>
        <begin position="132"/>
        <end position="151"/>
    </location>
</feature>
<feature type="domain" description="ABC transmembrane type-1" evidence="8">
    <location>
        <begin position="89"/>
        <end position="273"/>
    </location>
</feature>
<evidence type="ECO:0000259" key="8">
    <source>
        <dbReference type="PROSITE" id="PS50928"/>
    </source>
</evidence>
<evidence type="ECO:0000256" key="1">
    <source>
        <dbReference type="ARBA" id="ARBA00004651"/>
    </source>
</evidence>
<accession>A0A1S8NAH0</accession>
<evidence type="ECO:0000256" key="5">
    <source>
        <dbReference type="ARBA" id="ARBA00022989"/>
    </source>
</evidence>
<dbReference type="Gene3D" id="1.10.3720.10">
    <property type="entry name" value="MetI-like"/>
    <property type="match status" value="1"/>
</dbReference>
<dbReference type="InterPro" id="IPR000515">
    <property type="entry name" value="MetI-like"/>
</dbReference>
<dbReference type="PROSITE" id="PS50928">
    <property type="entry name" value="ABC_TM1"/>
    <property type="match status" value="1"/>
</dbReference>